<evidence type="ECO:0000256" key="2">
    <source>
        <dbReference type="ARBA" id="ARBA00022670"/>
    </source>
</evidence>
<dbReference type="InterPro" id="IPR036852">
    <property type="entry name" value="Peptidase_S8/S53_dom_sf"/>
</dbReference>
<feature type="compositionally biased region" description="Low complexity" evidence="8">
    <location>
        <begin position="191"/>
        <end position="202"/>
    </location>
</feature>
<accession>C7PVE9</accession>
<feature type="region of interest" description="Disordered" evidence="8">
    <location>
        <begin position="181"/>
        <end position="386"/>
    </location>
</feature>
<dbReference type="SUPFAM" id="SSF54897">
    <property type="entry name" value="Protease propeptides/inhibitors"/>
    <property type="match status" value="1"/>
</dbReference>
<dbReference type="InParanoid" id="C7PVE9"/>
<protein>
    <submittedName>
        <fullName evidence="11">Peptidase S53 propeptide</fullName>
    </submittedName>
</protein>
<dbReference type="RefSeq" id="WP_012784600.1">
    <property type="nucleotide sequence ID" value="NC_013131.1"/>
</dbReference>
<dbReference type="eggNOG" id="COG4934">
    <property type="taxonomic scope" value="Bacteria"/>
</dbReference>
<feature type="domain" description="Peptidase S53" evidence="10">
    <location>
        <begin position="458"/>
        <end position="900"/>
    </location>
</feature>
<feature type="signal peptide" evidence="9">
    <location>
        <begin position="1"/>
        <end position="26"/>
    </location>
</feature>
<feature type="chain" id="PRO_5002982525" evidence="9">
    <location>
        <begin position="27"/>
        <end position="910"/>
    </location>
</feature>
<evidence type="ECO:0000313" key="11">
    <source>
        <dbReference type="EMBL" id="ACU69305.1"/>
    </source>
</evidence>
<dbReference type="InterPro" id="IPR023828">
    <property type="entry name" value="Peptidase_S8_Ser-AS"/>
</dbReference>
<organism evidence="11 12">
    <name type="scientific">Catenulispora acidiphila (strain DSM 44928 / JCM 14897 / NBRC 102108 / NRRL B-24433 / ID139908)</name>
    <dbReference type="NCBI Taxonomy" id="479433"/>
    <lineage>
        <taxon>Bacteria</taxon>
        <taxon>Bacillati</taxon>
        <taxon>Actinomycetota</taxon>
        <taxon>Actinomycetes</taxon>
        <taxon>Catenulisporales</taxon>
        <taxon>Catenulisporaceae</taxon>
        <taxon>Catenulispora</taxon>
    </lineage>
</organism>
<keyword evidence="7" id="KW-0865">Zymogen</keyword>
<dbReference type="PROSITE" id="PS51695">
    <property type="entry name" value="SEDOLISIN"/>
    <property type="match status" value="1"/>
</dbReference>
<dbReference type="PANTHER" id="PTHR14218:SF15">
    <property type="entry name" value="TRIPEPTIDYL-PEPTIDASE 1"/>
    <property type="match status" value="1"/>
</dbReference>
<gene>
    <name evidence="11" type="ordered locus">Caci_0352</name>
</gene>
<dbReference type="KEGG" id="cai:Caci_0352"/>
<dbReference type="Gene3D" id="3.40.50.200">
    <property type="entry name" value="Peptidase S8/S53 domain"/>
    <property type="match status" value="1"/>
</dbReference>
<keyword evidence="2" id="KW-0645">Protease</keyword>
<evidence type="ECO:0000256" key="1">
    <source>
        <dbReference type="ARBA" id="ARBA00001913"/>
    </source>
</evidence>
<dbReference type="InterPro" id="IPR050819">
    <property type="entry name" value="Tripeptidyl-peptidase_I"/>
</dbReference>
<dbReference type="Proteomes" id="UP000000851">
    <property type="component" value="Chromosome"/>
</dbReference>
<evidence type="ECO:0000256" key="5">
    <source>
        <dbReference type="ARBA" id="ARBA00022825"/>
    </source>
</evidence>
<evidence type="ECO:0000256" key="6">
    <source>
        <dbReference type="ARBA" id="ARBA00022837"/>
    </source>
</evidence>
<dbReference type="InterPro" id="IPR030400">
    <property type="entry name" value="Sedolisin_dom"/>
</dbReference>
<keyword evidence="4" id="KW-0378">Hydrolase</keyword>
<dbReference type="PROSITE" id="PS00138">
    <property type="entry name" value="SUBTILASE_SER"/>
    <property type="match status" value="1"/>
</dbReference>
<keyword evidence="5" id="KW-0720">Serine protease</keyword>
<feature type="compositionally biased region" description="Polar residues" evidence="8">
    <location>
        <begin position="325"/>
        <end position="338"/>
    </location>
</feature>
<name>C7PVE9_CATAD</name>
<dbReference type="GO" id="GO:0006508">
    <property type="term" value="P:proteolysis"/>
    <property type="evidence" value="ECO:0007669"/>
    <property type="project" value="UniProtKB-KW"/>
</dbReference>
<keyword evidence="12" id="KW-1185">Reference proteome</keyword>
<feature type="compositionally biased region" description="Gly residues" evidence="8">
    <location>
        <begin position="375"/>
        <end position="386"/>
    </location>
</feature>
<dbReference type="HOGENOM" id="CLU_012501_2_0_11"/>
<keyword evidence="6" id="KW-0106">Calcium</keyword>
<evidence type="ECO:0000259" key="10">
    <source>
        <dbReference type="PROSITE" id="PS51695"/>
    </source>
</evidence>
<evidence type="ECO:0000256" key="3">
    <source>
        <dbReference type="ARBA" id="ARBA00022723"/>
    </source>
</evidence>
<dbReference type="EMBL" id="CP001700">
    <property type="protein sequence ID" value="ACU69305.1"/>
    <property type="molecule type" value="Genomic_DNA"/>
</dbReference>
<dbReference type="GO" id="GO:0008240">
    <property type="term" value="F:tripeptidyl-peptidase activity"/>
    <property type="evidence" value="ECO:0007669"/>
    <property type="project" value="TreeGrafter"/>
</dbReference>
<dbReference type="GO" id="GO:0004252">
    <property type="term" value="F:serine-type endopeptidase activity"/>
    <property type="evidence" value="ECO:0007669"/>
    <property type="project" value="InterPro"/>
</dbReference>
<dbReference type="InterPro" id="IPR015366">
    <property type="entry name" value="S53_propep"/>
</dbReference>
<feature type="compositionally biased region" description="Low complexity" evidence="8">
    <location>
        <begin position="254"/>
        <end position="293"/>
    </location>
</feature>
<keyword evidence="3" id="KW-0479">Metal-binding</keyword>
<reference evidence="11 12" key="1">
    <citation type="journal article" date="2009" name="Stand. Genomic Sci.">
        <title>Complete genome sequence of Catenulispora acidiphila type strain (ID 139908).</title>
        <authorList>
            <person name="Copeland A."/>
            <person name="Lapidus A."/>
            <person name="Glavina Del Rio T."/>
            <person name="Nolan M."/>
            <person name="Lucas S."/>
            <person name="Chen F."/>
            <person name="Tice H."/>
            <person name="Cheng J.F."/>
            <person name="Bruce D."/>
            <person name="Goodwin L."/>
            <person name="Pitluck S."/>
            <person name="Mikhailova N."/>
            <person name="Pati A."/>
            <person name="Ivanova N."/>
            <person name="Mavromatis K."/>
            <person name="Chen A."/>
            <person name="Palaniappan K."/>
            <person name="Chain P."/>
            <person name="Land M."/>
            <person name="Hauser L."/>
            <person name="Chang Y.J."/>
            <person name="Jeffries C.D."/>
            <person name="Chertkov O."/>
            <person name="Brettin T."/>
            <person name="Detter J.C."/>
            <person name="Han C."/>
            <person name="Ali Z."/>
            <person name="Tindall B.J."/>
            <person name="Goker M."/>
            <person name="Bristow J."/>
            <person name="Eisen J.A."/>
            <person name="Markowitz V."/>
            <person name="Hugenholtz P."/>
            <person name="Kyrpides N.C."/>
            <person name="Klenk H.P."/>
        </authorList>
    </citation>
    <scope>NUCLEOTIDE SEQUENCE [LARGE SCALE GENOMIC DNA]</scope>
    <source>
        <strain evidence="12">DSM 44928 / JCM 14897 / NBRC 102108 / NRRL B-24433 / ID139908</strain>
    </source>
</reference>
<dbReference type="AlphaFoldDB" id="C7PVE9"/>
<dbReference type="GO" id="GO:0046872">
    <property type="term" value="F:metal ion binding"/>
    <property type="evidence" value="ECO:0007669"/>
    <property type="project" value="UniProtKB-KW"/>
</dbReference>
<evidence type="ECO:0000313" key="12">
    <source>
        <dbReference type="Proteomes" id="UP000000851"/>
    </source>
</evidence>
<dbReference type="CDD" id="cd11377">
    <property type="entry name" value="Pro-peptidase_S53"/>
    <property type="match status" value="1"/>
</dbReference>
<evidence type="ECO:0000256" key="4">
    <source>
        <dbReference type="ARBA" id="ARBA00022801"/>
    </source>
</evidence>
<proteinExistence type="predicted"/>
<dbReference type="PANTHER" id="PTHR14218">
    <property type="entry name" value="PROTEASE S8 TRIPEPTIDYL PEPTIDASE I CLN2"/>
    <property type="match status" value="1"/>
</dbReference>
<dbReference type="SUPFAM" id="SSF52743">
    <property type="entry name" value="Subtilisin-like"/>
    <property type="match status" value="1"/>
</dbReference>
<dbReference type="CDD" id="cd04056">
    <property type="entry name" value="Peptidases_S53"/>
    <property type="match status" value="1"/>
</dbReference>
<feature type="compositionally biased region" description="Low complexity" evidence="8">
    <location>
        <begin position="211"/>
        <end position="235"/>
    </location>
</feature>
<feature type="compositionally biased region" description="Low complexity" evidence="8">
    <location>
        <begin position="307"/>
        <end position="323"/>
    </location>
</feature>
<evidence type="ECO:0000256" key="9">
    <source>
        <dbReference type="SAM" id="SignalP"/>
    </source>
</evidence>
<dbReference type="Pfam" id="PF09286">
    <property type="entry name" value="Pro-kuma_activ"/>
    <property type="match status" value="1"/>
</dbReference>
<comment type="cofactor">
    <cofactor evidence="1">
        <name>Ca(2+)</name>
        <dbReference type="ChEBI" id="CHEBI:29108"/>
    </cofactor>
</comment>
<sequence precursor="true">MVGRFRHVTATLAVAALMAAPNAVSAATTSVTAADGPTTARIGLAGADPDGLQQLARAVADPHSTQYRHFLTPAQLQAKYGPTPAQLKQVHQWLTTGGLTITGENAHWIDVAGSSAKVRKAFGHLPQLRIRQGIGAGYAARAAATVPPALAGAVSSVAGLMPERQGMRQFSYRVMTGARSRALTGGGVDPGGPMQPAQPAAPGGQGGQGGPLQPTQGTQVNPGGPMQPAQPAAPGTQGGQNGPVQPTLGTQINPGGPMQPAQPAAPGTQGSQGGPVQPTSGAQPAQPAAPGTQRASVQQAPRTQINPGGPMQPAQPAQPAAPGTQRASMQQAPRTQINPGGLMRPATREMPAAQVDPGGPMQPSAPVMPAPKGPVGSGGAGGGVNPGGPMQPSGPAGSAGPVGPIVVGGPIRRSLPGGAGGLVSPSVSSTACSADWGASPAVGVPEGYNKPDPLVACGLTPKRLRAAYGVTAAGFSGRGAIIGIVDAYGSPTMRADADAFAKSVGDLAFGAGQYMESVDRGAWKHLGDGVCETPAAWGGEEALDVEVAHGLAPGAVVHYFGAASCQDQDIAAMLASIVDKHLADEVTGSFGEIMHSAGGDIDPALVMQENQIFTTGAAEGIGFAFATGDCGDQAAGLSGPGCDTGSARAQVEWPAASPWVTAVGGTALAVAPNGTRRWEAPMGDLRSDLSADGSKWAPLPGQFFFGGGGGLSGDFDQPAYQKGVVPADLASPVVGGKATGKASGTASGKAASTAVGPAKRTVPDVAMDGDLLTAVLTGHTDPTLGGYGQDVIGGTSAAAPMFAAVQADAMQAAGGALGFANPALYKRSGTKQFTDIVAGPKGAPNPISAVVDHGTFGDVHEARLFKLGADHGLSARKGYDTATGLGSPTAAYITSFKPAPSKTGTGKKKP</sequence>
<dbReference type="STRING" id="479433.Caci_0352"/>
<evidence type="ECO:0000256" key="8">
    <source>
        <dbReference type="SAM" id="MobiDB-lite"/>
    </source>
</evidence>
<dbReference type="SMART" id="SM00944">
    <property type="entry name" value="Pro-kuma_activ"/>
    <property type="match status" value="1"/>
</dbReference>
<evidence type="ECO:0000256" key="7">
    <source>
        <dbReference type="ARBA" id="ARBA00023145"/>
    </source>
</evidence>
<keyword evidence="9" id="KW-0732">Signal</keyword>
<feature type="compositionally biased region" description="Polar residues" evidence="8">
    <location>
        <begin position="294"/>
        <end position="306"/>
    </location>
</feature>